<dbReference type="InterPro" id="IPR049900">
    <property type="entry name" value="PKS_mFAS_DH"/>
</dbReference>
<dbReference type="CDD" id="cd02440">
    <property type="entry name" value="AdoMet_MTases"/>
    <property type="match status" value="1"/>
</dbReference>
<dbReference type="PANTHER" id="PTHR45681:SF6">
    <property type="entry name" value="POLYKETIDE SYNTHASE 37"/>
    <property type="match status" value="1"/>
</dbReference>
<evidence type="ECO:0000313" key="7">
    <source>
        <dbReference type="EMBL" id="KAK3172125.1"/>
    </source>
</evidence>
<dbReference type="AlphaFoldDB" id="A0AAD9Z623"/>
<evidence type="ECO:0000256" key="1">
    <source>
        <dbReference type="ARBA" id="ARBA00022450"/>
    </source>
</evidence>
<dbReference type="GO" id="GO:0016491">
    <property type="term" value="F:oxidoreductase activity"/>
    <property type="evidence" value="ECO:0007669"/>
    <property type="project" value="InterPro"/>
</dbReference>
<dbReference type="FunFam" id="3.40.50.720:FF:000209">
    <property type="entry name" value="Polyketide synthase Pks12"/>
    <property type="match status" value="1"/>
</dbReference>
<feature type="region of interest" description="C-terminal hotdog fold" evidence="5">
    <location>
        <begin position="121"/>
        <end position="277"/>
    </location>
</feature>
<dbReference type="InterPro" id="IPR029063">
    <property type="entry name" value="SAM-dependent_MTases_sf"/>
</dbReference>
<dbReference type="PROSITE" id="PS52019">
    <property type="entry name" value="PKS_MFAS_DH"/>
    <property type="match status" value="1"/>
</dbReference>
<comment type="caution">
    <text evidence="5">Lacks conserved residue(s) required for the propagation of feature annotation.</text>
</comment>
<evidence type="ECO:0000259" key="6">
    <source>
        <dbReference type="PROSITE" id="PS52019"/>
    </source>
</evidence>
<evidence type="ECO:0000256" key="2">
    <source>
        <dbReference type="ARBA" id="ARBA00022553"/>
    </source>
</evidence>
<dbReference type="GO" id="GO:1901336">
    <property type="term" value="P:lactone biosynthetic process"/>
    <property type="evidence" value="ECO:0007669"/>
    <property type="project" value="UniProtKB-ARBA"/>
</dbReference>
<dbReference type="Pfam" id="PF08240">
    <property type="entry name" value="ADH_N"/>
    <property type="match status" value="1"/>
</dbReference>
<dbReference type="Gene3D" id="3.40.50.150">
    <property type="entry name" value="Vaccinia Virus protein VP39"/>
    <property type="match status" value="1"/>
</dbReference>
<dbReference type="GO" id="GO:0044550">
    <property type="term" value="P:secondary metabolite biosynthetic process"/>
    <property type="evidence" value="ECO:0007669"/>
    <property type="project" value="UniProtKB-ARBA"/>
</dbReference>
<gene>
    <name evidence="7" type="ORF">OEA41_004210</name>
</gene>
<dbReference type="Pfam" id="PF14765">
    <property type="entry name" value="PS-DH"/>
    <property type="match status" value="1"/>
</dbReference>
<dbReference type="InterPro" id="IPR013154">
    <property type="entry name" value="ADH-like_N"/>
</dbReference>
<dbReference type="SUPFAM" id="SSF50129">
    <property type="entry name" value="GroES-like"/>
    <property type="match status" value="1"/>
</dbReference>
<dbReference type="SUPFAM" id="SSF51735">
    <property type="entry name" value="NAD(P)-binding Rossmann-fold domains"/>
    <property type="match status" value="1"/>
</dbReference>
<keyword evidence="2" id="KW-0597">Phosphoprotein</keyword>
<organism evidence="7 8">
    <name type="scientific">Lepraria neglecta</name>
    <dbReference type="NCBI Taxonomy" id="209136"/>
    <lineage>
        <taxon>Eukaryota</taxon>
        <taxon>Fungi</taxon>
        <taxon>Dikarya</taxon>
        <taxon>Ascomycota</taxon>
        <taxon>Pezizomycotina</taxon>
        <taxon>Lecanoromycetes</taxon>
        <taxon>OSLEUM clade</taxon>
        <taxon>Lecanoromycetidae</taxon>
        <taxon>Lecanorales</taxon>
        <taxon>Lecanorineae</taxon>
        <taxon>Stereocaulaceae</taxon>
        <taxon>Lepraria</taxon>
    </lineage>
</organism>
<feature type="domain" description="PKS/mFAS DH" evidence="6">
    <location>
        <begin position="1"/>
        <end position="277"/>
    </location>
</feature>
<dbReference type="InterPro" id="IPR011032">
    <property type="entry name" value="GroES-like_sf"/>
</dbReference>
<dbReference type="CDD" id="cd05195">
    <property type="entry name" value="enoyl_red"/>
    <property type="match status" value="1"/>
</dbReference>
<comment type="caution">
    <text evidence="7">The sequence shown here is derived from an EMBL/GenBank/DDBJ whole genome shotgun (WGS) entry which is preliminary data.</text>
</comment>
<dbReference type="InterPro" id="IPR049551">
    <property type="entry name" value="PKS_DH_C"/>
</dbReference>
<dbReference type="Gene3D" id="3.10.129.110">
    <property type="entry name" value="Polyketide synthase dehydratase"/>
    <property type="match status" value="1"/>
</dbReference>
<accession>A0AAD9Z623</accession>
<dbReference type="InterPro" id="IPR020843">
    <property type="entry name" value="ER"/>
</dbReference>
<name>A0AAD9Z623_9LECA</name>
<evidence type="ECO:0000313" key="8">
    <source>
        <dbReference type="Proteomes" id="UP001276659"/>
    </source>
</evidence>
<feature type="region of interest" description="N-terminal hotdog fold" evidence="5">
    <location>
        <begin position="1"/>
        <end position="92"/>
    </location>
</feature>
<dbReference type="GO" id="GO:0016740">
    <property type="term" value="F:transferase activity"/>
    <property type="evidence" value="ECO:0007669"/>
    <property type="project" value="UniProtKB-KW"/>
</dbReference>
<sequence>MTGMIAMVLEAARQISKSAQTIRGYRFNDVIFSKALIMNLDPEGVETQVCLQPRKSNGSTSSQSSDFQLYNFSNDQWAEICRGTVITEYDESPDEVDDGKEAKLAFDAQIKICEEGIRRCRRGVGTQEMYENLDKFGMSFGPTFQTLREVSVSDEGEASAIINVHDWITKVPIDSYQSHVIHPTALDGVFHLTIVALSDGASAAVPMIVPTQLRDLWISNTLLTQPENEIVKLFSKTTFQGYREADFSVIALNATSLEPQIVVGGYRGTAASGWDNANLDHSDSQRLVFKIDWKPDLDVLESEQLSTYCTAAVDDSMLLSEELIDESELVCLYFMWTTLEDLLPESTTDPNLPLLRYSDWLKHHCDQCDARSILEKSEEGRELLQNSLHREAILTRLHASGPEGRLFVTVGRELMRILRGEVDALDLLFNQRLVQDYYSSIAFAANYAKVATYVDLLAHKNSDLRILEIGAGTGGATAPILQRLSQNSSQEYCTPRYSQYDYTDISPSFFEEAKGRFRSYNDRIIYKVLDIEKDPGGQSFTAGEYDLVVSSCVLHATASLDATLKNTRKLLKPGGKLVLFEPCNRNCSRIPFVFGLLPGWWLGAEDNRRWGPLISDQEWHVNLSRNGFSGVDVCLRDYQAESRHTFSVMISTAIEAEAAPTITSDITIIAEANSRFQQDVAREVKTLLIGGPSCEVFSPPDISAQNLKNRICVFLPELESPVLYDVQNEAFNSVKKMISFAESLIWVMHGGDDSLIEPEAGLATGLARSICSEKDDSNFITLALVQKSARETALDISKILKRIPEAREGLSDSEYTEKKQLLCVGRVVEAPGMNKKVLAKVTRQKAEPRLLEQEAGRPLELTIASPGLLDTLQFVDDKVYQKPLAAEEVEVEVKVTGLNFKDIMIALGQLPEKNLGLECAGTVTRVGSNVDVKVGDRVCGPTGGAFKTYVRCPASFIVKIPDQMDLSTAATLPVVFCTAYYAMHYLARLKDGESVLIHSGAGGVGQAAIQLAQRANAEIYVTVGSNEKKRLLADLYGIEADHVFSSRNLTFAQGIKRMTKGRGVDVVLNSLAGESLRKSWECIAPFGRFIEIGKSDIQSHSQLSMSPFATNVMFASVDLSIMAEKAKPLLGELMRAVMTLFTDESSKFHPPRPLHVCNGSQLEEAFRFLQSGKNTGKTVVELHKEDLISVRISDLWI</sequence>
<evidence type="ECO:0000256" key="5">
    <source>
        <dbReference type="PROSITE-ProRule" id="PRU01363"/>
    </source>
</evidence>
<dbReference type="InterPro" id="IPR013149">
    <property type="entry name" value="ADH-like_C"/>
</dbReference>
<dbReference type="InterPro" id="IPR042104">
    <property type="entry name" value="PKS_dehydratase_sf"/>
</dbReference>
<dbReference type="InterPro" id="IPR050444">
    <property type="entry name" value="Polyketide_Synthase"/>
</dbReference>
<evidence type="ECO:0000256" key="4">
    <source>
        <dbReference type="ARBA" id="ARBA00023268"/>
    </source>
</evidence>
<reference evidence="7" key="1">
    <citation type="submission" date="2022-11" db="EMBL/GenBank/DDBJ databases">
        <title>Chromosomal genome sequence assembly and mating type (MAT) locus characterization of the leprose asexual lichenized fungus Lepraria neglecta (Nyl.) Erichsen.</title>
        <authorList>
            <person name="Allen J.L."/>
            <person name="Pfeffer B."/>
        </authorList>
    </citation>
    <scope>NUCLEOTIDE SEQUENCE</scope>
    <source>
        <strain evidence="7">Allen 5258</strain>
    </source>
</reference>
<dbReference type="InterPro" id="IPR056501">
    <property type="entry name" value="NAD-bd_HRPKS_sdrA"/>
</dbReference>
<keyword evidence="1" id="KW-0596">Phosphopantetheine</keyword>
<dbReference type="Gene3D" id="3.90.180.10">
    <property type="entry name" value="Medium-chain alcohol dehydrogenases, catalytic domain"/>
    <property type="match status" value="1"/>
</dbReference>
<dbReference type="Pfam" id="PF00107">
    <property type="entry name" value="ADH_zinc_N"/>
    <property type="match status" value="1"/>
</dbReference>
<keyword evidence="4" id="KW-0511">Multifunctional enzyme</keyword>
<keyword evidence="8" id="KW-1185">Reference proteome</keyword>
<dbReference type="Proteomes" id="UP001276659">
    <property type="component" value="Unassembled WGS sequence"/>
</dbReference>
<keyword evidence="3" id="KW-0808">Transferase</keyword>
<dbReference type="EMBL" id="JASNWA010000008">
    <property type="protein sequence ID" value="KAK3172125.1"/>
    <property type="molecule type" value="Genomic_DNA"/>
</dbReference>
<dbReference type="PANTHER" id="PTHR45681">
    <property type="entry name" value="POLYKETIDE SYNTHASE 44-RELATED"/>
    <property type="match status" value="1"/>
</dbReference>
<protein>
    <recommendedName>
        <fullName evidence="6">PKS/mFAS DH domain-containing protein</fullName>
    </recommendedName>
</protein>
<dbReference type="SMART" id="SM00829">
    <property type="entry name" value="PKS_ER"/>
    <property type="match status" value="1"/>
</dbReference>
<dbReference type="Pfam" id="PF23114">
    <property type="entry name" value="NAD-bd_HRPKS_sdrA"/>
    <property type="match status" value="1"/>
</dbReference>
<dbReference type="InterPro" id="IPR036291">
    <property type="entry name" value="NAD(P)-bd_dom_sf"/>
</dbReference>
<dbReference type="InterPro" id="IPR013217">
    <property type="entry name" value="Methyltransf_12"/>
</dbReference>
<proteinExistence type="predicted"/>
<evidence type="ECO:0000256" key="3">
    <source>
        <dbReference type="ARBA" id="ARBA00022679"/>
    </source>
</evidence>
<dbReference type="Pfam" id="PF08242">
    <property type="entry name" value="Methyltransf_12"/>
    <property type="match status" value="1"/>
</dbReference>
<dbReference type="SUPFAM" id="SSF53335">
    <property type="entry name" value="S-adenosyl-L-methionine-dependent methyltransferases"/>
    <property type="match status" value="1"/>
</dbReference>